<dbReference type="EMBL" id="CAMXCT010006517">
    <property type="protein sequence ID" value="CAI4015166.1"/>
    <property type="molecule type" value="Genomic_DNA"/>
</dbReference>
<dbReference type="EMBL" id="CAMXCT030006517">
    <property type="protein sequence ID" value="CAL4802478.1"/>
    <property type="molecule type" value="Genomic_DNA"/>
</dbReference>
<dbReference type="Proteomes" id="UP001152797">
    <property type="component" value="Unassembled WGS sequence"/>
</dbReference>
<evidence type="ECO:0000256" key="1">
    <source>
        <dbReference type="SAM" id="MobiDB-lite"/>
    </source>
</evidence>
<reference evidence="3 4" key="2">
    <citation type="submission" date="2024-05" db="EMBL/GenBank/DDBJ databases">
        <authorList>
            <person name="Chen Y."/>
            <person name="Shah S."/>
            <person name="Dougan E. K."/>
            <person name="Thang M."/>
            <person name="Chan C."/>
        </authorList>
    </citation>
    <scope>NUCLEOTIDE SEQUENCE [LARGE SCALE GENOMIC DNA]</scope>
</reference>
<feature type="region of interest" description="Disordered" evidence="1">
    <location>
        <begin position="383"/>
        <end position="415"/>
    </location>
</feature>
<feature type="compositionally biased region" description="Low complexity" evidence="1">
    <location>
        <begin position="403"/>
        <end position="415"/>
    </location>
</feature>
<reference evidence="2" key="1">
    <citation type="submission" date="2022-10" db="EMBL/GenBank/DDBJ databases">
        <authorList>
            <person name="Chen Y."/>
            <person name="Dougan E. K."/>
            <person name="Chan C."/>
            <person name="Rhodes N."/>
            <person name="Thang M."/>
        </authorList>
    </citation>
    <scope>NUCLEOTIDE SEQUENCE</scope>
</reference>
<keyword evidence="4" id="KW-1185">Reference proteome</keyword>
<dbReference type="AlphaFoldDB" id="A0A9P1DTG7"/>
<dbReference type="EMBL" id="CAMXCT020006517">
    <property type="protein sequence ID" value="CAL1168541.1"/>
    <property type="molecule type" value="Genomic_DNA"/>
</dbReference>
<gene>
    <name evidence="2" type="ORF">C1SCF055_LOCUS40012</name>
</gene>
<protein>
    <submittedName>
        <fullName evidence="2">Uncharacterized protein</fullName>
    </submittedName>
</protein>
<comment type="caution">
    <text evidence="2">The sequence shown here is derived from an EMBL/GenBank/DDBJ whole genome shotgun (WGS) entry which is preliminary data.</text>
</comment>
<evidence type="ECO:0000313" key="4">
    <source>
        <dbReference type="Proteomes" id="UP001152797"/>
    </source>
</evidence>
<name>A0A9P1DTG7_9DINO</name>
<organism evidence="2">
    <name type="scientific">Cladocopium goreaui</name>
    <dbReference type="NCBI Taxonomy" id="2562237"/>
    <lineage>
        <taxon>Eukaryota</taxon>
        <taxon>Sar</taxon>
        <taxon>Alveolata</taxon>
        <taxon>Dinophyceae</taxon>
        <taxon>Suessiales</taxon>
        <taxon>Symbiodiniaceae</taxon>
        <taxon>Cladocopium</taxon>
    </lineage>
</organism>
<sequence>NLRARPDDQQGNGYIKLQRKEEDCRCSPIRDWFLNVPIIVLEEIALHPLSKQNSEVDELHLICCQALSGDYFARETKQILRTSYEWDLLPRSVGPLRDSWLRWQRRNGTMPASVTFALHRLNSRCRICSASFSDKSEISWDAQCQRALDDLHENQLGDIDDCLDHNLHPHLPFAILPPDDVEALLFHFGLSLVFKSTKKYDTDSSSKVHHRRWGRGLLQPTRGIVVDMEVPNVTQEELLRLPEYWSLYEQHVGTMHHLPAWVRRFFESFPWTSQRLQAFIQSACFGEHTSEPDVERDETRTVVDLGIISEDEELTGAAVAEHKDVQMMSSTASSSSRPPQAAPASDDSIFRDIDCDVSPPLLQFPDDLCMTRQSEGYQRGVACWSQEDVSNESESGSDDPISESEPVPNAVSSSNSAVRGPLKAYVASKRAHKYGFCSIHNVPFRLHLVKSGPNTGQFWVRCAKFWTRLENGKPTQGHAYKGSLDALPKGALRAQKDMQQHIRFQLQHGPQVEKH</sequence>
<feature type="non-terminal residue" evidence="2">
    <location>
        <position position="1"/>
    </location>
</feature>
<feature type="region of interest" description="Disordered" evidence="1">
    <location>
        <begin position="326"/>
        <end position="347"/>
    </location>
</feature>
<evidence type="ECO:0000313" key="2">
    <source>
        <dbReference type="EMBL" id="CAI4015166.1"/>
    </source>
</evidence>
<accession>A0A9P1DTG7</accession>
<evidence type="ECO:0000313" key="3">
    <source>
        <dbReference type="EMBL" id="CAL4802478.1"/>
    </source>
</evidence>
<proteinExistence type="predicted"/>
<feature type="compositionally biased region" description="Low complexity" evidence="1">
    <location>
        <begin position="329"/>
        <end position="347"/>
    </location>
</feature>
<feature type="compositionally biased region" description="Acidic residues" evidence="1">
    <location>
        <begin position="389"/>
        <end position="402"/>
    </location>
</feature>